<evidence type="ECO:0000313" key="2">
    <source>
        <dbReference type="EMBL" id="KAF2437650.1"/>
    </source>
</evidence>
<proteinExistence type="predicted"/>
<evidence type="ECO:0000256" key="1">
    <source>
        <dbReference type="SAM" id="MobiDB-lite"/>
    </source>
</evidence>
<dbReference type="EMBL" id="MU001515">
    <property type="protein sequence ID" value="KAF2437650.1"/>
    <property type="molecule type" value="Genomic_DNA"/>
</dbReference>
<reference evidence="2" key="1">
    <citation type="journal article" date="2020" name="Stud. Mycol.">
        <title>101 Dothideomycetes genomes: a test case for predicting lifestyles and emergence of pathogens.</title>
        <authorList>
            <person name="Haridas S."/>
            <person name="Albert R."/>
            <person name="Binder M."/>
            <person name="Bloem J."/>
            <person name="Labutti K."/>
            <person name="Salamov A."/>
            <person name="Andreopoulos B."/>
            <person name="Baker S."/>
            <person name="Barry K."/>
            <person name="Bills G."/>
            <person name="Bluhm B."/>
            <person name="Cannon C."/>
            <person name="Castanera R."/>
            <person name="Culley D."/>
            <person name="Daum C."/>
            <person name="Ezra D."/>
            <person name="Gonzalez J."/>
            <person name="Henrissat B."/>
            <person name="Kuo A."/>
            <person name="Liang C."/>
            <person name="Lipzen A."/>
            <person name="Lutzoni F."/>
            <person name="Magnuson J."/>
            <person name="Mondo S."/>
            <person name="Nolan M."/>
            <person name="Ohm R."/>
            <person name="Pangilinan J."/>
            <person name="Park H.-J."/>
            <person name="Ramirez L."/>
            <person name="Alfaro M."/>
            <person name="Sun H."/>
            <person name="Tritt A."/>
            <person name="Yoshinaga Y."/>
            <person name="Zwiers L.-H."/>
            <person name="Turgeon B."/>
            <person name="Goodwin S."/>
            <person name="Spatafora J."/>
            <person name="Crous P."/>
            <person name="Grigoriev I."/>
        </authorList>
    </citation>
    <scope>NUCLEOTIDE SEQUENCE</scope>
    <source>
        <strain evidence="2">CBS 690.94</strain>
    </source>
</reference>
<name>A0A9P4P3I5_9PLEO</name>
<organism evidence="2 3">
    <name type="scientific">Karstenula rhodostoma CBS 690.94</name>
    <dbReference type="NCBI Taxonomy" id="1392251"/>
    <lineage>
        <taxon>Eukaryota</taxon>
        <taxon>Fungi</taxon>
        <taxon>Dikarya</taxon>
        <taxon>Ascomycota</taxon>
        <taxon>Pezizomycotina</taxon>
        <taxon>Dothideomycetes</taxon>
        <taxon>Pleosporomycetidae</taxon>
        <taxon>Pleosporales</taxon>
        <taxon>Massarineae</taxon>
        <taxon>Didymosphaeriaceae</taxon>
        <taxon>Karstenula</taxon>
    </lineage>
</organism>
<dbReference type="Proteomes" id="UP000799764">
    <property type="component" value="Unassembled WGS sequence"/>
</dbReference>
<keyword evidence="3" id="KW-1185">Reference proteome</keyword>
<comment type="caution">
    <text evidence="2">The sequence shown here is derived from an EMBL/GenBank/DDBJ whole genome shotgun (WGS) entry which is preliminary data.</text>
</comment>
<feature type="region of interest" description="Disordered" evidence="1">
    <location>
        <begin position="1"/>
        <end position="38"/>
    </location>
</feature>
<sequence length="198" mass="21651">MDGAACMPPTLASVPPEPLTLPAADDTTEDGTAPITPSEQWVPPRVHQTSEVACTRTRTPRACQWTRCIVRRPQQRHHAAGGWHAFGLTVSRRSRSARSRIGHSCAGRGCKPAPEEFSEEIVPSEAAAPRIRLTPPAISIPRPPILAPRSLPSPASFTSLWLGALYGRCFQRLPHRSKLEMLGCERCRRCIHSFPAGP</sequence>
<accession>A0A9P4P3I5</accession>
<evidence type="ECO:0000313" key="3">
    <source>
        <dbReference type="Proteomes" id="UP000799764"/>
    </source>
</evidence>
<dbReference type="AlphaFoldDB" id="A0A9P4P3I5"/>
<gene>
    <name evidence="2" type="ORF">P171DRAFT_179772</name>
</gene>
<protein>
    <submittedName>
        <fullName evidence="2">Uncharacterized protein</fullName>
    </submittedName>
</protein>